<name>A0A427XCH8_9TREE</name>
<organism evidence="2 3">
    <name type="scientific">Apiotrichum porosum</name>
    <dbReference type="NCBI Taxonomy" id="105984"/>
    <lineage>
        <taxon>Eukaryota</taxon>
        <taxon>Fungi</taxon>
        <taxon>Dikarya</taxon>
        <taxon>Basidiomycota</taxon>
        <taxon>Agaricomycotina</taxon>
        <taxon>Tremellomycetes</taxon>
        <taxon>Trichosporonales</taxon>
        <taxon>Trichosporonaceae</taxon>
        <taxon>Apiotrichum</taxon>
    </lineage>
</organism>
<dbReference type="AlphaFoldDB" id="A0A427XCH8"/>
<feature type="region of interest" description="Disordered" evidence="1">
    <location>
        <begin position="1"/>
        <end position="68"/>
    </location>
</feature>
<proteinExistence type="predicted"/>
<keyword evidence="3" id="KW-1185">Reference proteome</keyword>
<feature type="compositionally biased region" description="Basic and acidic residues" evidence="1">
    <location>
        <begin position="26"/>
        <end position="37"/>
    </location>
</feature>
<accession>A0A427XCH8</accession>
<gene>
    <name evidence="2" type="ORF">EHS24_005475</name>
</gene>
<protein>
    <submittedName>
        <fullName evidence="2">Uncharacterized protein</fullName>
    </submittedName>
</protein>
<feature type="compositionally biased region" description="Basic and acidic residues" evidence="1">
    <location>
        <begin position="47"/>
        <end position="64"/>
    </location>
</feature>
<evidence type="ECO:0000256" key="1">
    <source>
        <dbReference type="SAM" id="MobiDB-lite"/>
    </source>
</evidence>
<sequence>MPSTHKRRASSPDAATANASKVTKVVHAETTGDKVNDDLAVSPSTRIRLDTDHPGGSSENKDLDGSNDLEDETTLQLHMEGDHPPPPPTDMEERCKKAWIALFHYYNECVANWRKGRFARPGALELPLQATSLPQMISSRIIKVFQDSALLKGGDPKEETAELLYWMFRLKPIVRNDELVQMPLFDKVRDAILTYRIPGSAFLPDNHERGAKAMLDIKSPWMIECEGGIVDDPSQHHEPSKLTLGDGISKRSPEEEIELAREILSLALYIKDLPPN</sequence>
<evidence type="ECO:0000313" key="2">
    <source>
        <dbReference type="EMBL" id="RSH76590.1"/>
    </source>
</evidence>
<reference evidence="2 3" key="1">
    <citation type="submission" date="2018-11" db="EMBL/GenBank/DDBJ databases">
        <title>Genome sequence of Apiotrichum porosum DSM 27194.</title>
        <authorList>
            <person name="Aliyu H."/>
            <person name="Gorte O."/>
            <person name="Ochsenreither K."/>
        </authorList>
    </citation>
    <scope>NUCLEOTIDE SEQUENCE [LARGE SCALE GENOMIC DNA]</scope>
    <source>
        <strain evidence="2 3">DSM 27194</strain>
    </source>
</reference>
<evidence type="ECO:0000313" key="3">
    <source>
        <dbReference type="Proteomes" id="UP000279236"/>
    </source>
</evidence>
<dbReference type="RefSeq" id="XP_028471737.1">
    <property type="nucleotide sequence ID" value="XM_028620998.1"/>
</dbReference>
<comment type="caution">
    <text evidence="2">The sequence shown here is derived from an EMBL/GenBank/DDBJ whole genome shotgun (WGS) entry which is preliminary data.</text>
</comment>
<dbReference type="Proteomes" id="UP000279236">
    <property type="component" value="Unassembled WGS sequence"/>
</dbReference>
<dbReference type="GeneID" id="39590018"/>
<dbReference type="EMBL" id="RSCE01000023">
    <property type="protein sequence ID" value="RSH76590.1"/>
    <property type="molecule type" value="Genomic_DNA"/>
</dbReference>